<evidence type="ECO:0000256" key="1">
    <source>
        <dbReference type="SAM" id="Phobius"/>
    </source>
</evidence>
<dbReference type="AlphaFoldDB" id="A0AAD9NAM9"/>
<sequence>MVINSITDVQTLILLASKVMFLICIVMVREMLLLFFTVLYIPFLTANVNKP</sequence>
<feature type="transmembrane region" description="Helical" evidence="1">
    <location>
        <begin position="12"/>
        <end position="41"/>
    </location>
</feature>
<gene>
    <name evidence="2" type="ORF">LSH36_83g04012</name>
</gene>
<name>A0AAD9NAM9_9ANNE</name>
<dbReference type="Proteomes" id="UP001208570">
    <property type="component" value="Unassembled WGS sequence"/>
</dbReference>
<organism evidence="2 3">
    <name type="scientific">Paralvinella palmiformis</name>
    <dbReference type="NCBI Taxonomy" id="53620"/>
    <lineage>
        <taxon>Eukaryota</taxon>
        <taxon>Metazoa</taxon>
        <taxon>Spiralia</taxon>
        <taxon>Lophotrochozoa</taxon>
        <taxon>Annelida</taxon>
        <taxon>Polychaeta</taxon>
        <taxon>Sedentaria</taxon>
        <taxon>Canalipalpata</taxon>
        <taxon>Terebellida</taxon>
        <taxon>Terebelliformia</taxon>
        <taxon>Alvinellidae</taxon>
        <taxon>Paralvinella</taxon>
    </lineage>
</organism>
<accession>A0AAD9NAM9</accession>
<protein>
    <submittedName>
        <fullName evidence="2">Uncharacterized protein</fullName>
    </submittedName>
</protein>
<keyword evidence="3" id="KW-1185">Reference proteome</keyword>
<evidence type="ECO:0000313" key="2">
    <source>
        <dbReference type="EMBL" id="KAK2163252.1"/>
    </source>
</evidence>
<evidence type="ECO:0000313" key="3">
    <source>
        <dbReference type="Proteomes" id="UP001208570"/>
    </source>
</evidence>
<proteinExistence type="predicted"/>
<dbReference type="EMBL" id="JAODUP010000083">
    <property type="protein sequence ID" value="KAK2163252.1"/>
    <property type="molecule type" value="Genomic_DNA"/>
</dbReference>
<keyword evidence="1" id="KW-0472">Membrane</keyword>
<reference evidence="2" key="1">
    <citation type="journal article" date="2023" name="Mol. Biol. Evol.">
        <title>Third-Generation Sequencing Reveals the Adaptive Role of the Epigenome in Three Deep-Sea Polychaetes.</title>
        <authorList>
            <person name="Perez M."/>
            <person name="Aroh O."/>
            <person name="Sun Y."/>
            <person name="Lan Y."/>
            <person name="Juniper S.K."/>
            <person name="Young C.R."/>
            <person name="Angers B."/>
            <person name="Qian P.Y."/>
        </authorList>
    </citation>
    <scope>NUCLEOTIDE SEQUENCE</scope>
    <source>
        <strain evidence="2">P08H-3</strain>
    </source>
</reference>
<comment type="caution">
    <text evidence="2">The sequence shown here is derived from an EMBL/GenBank/DDBJ whole genome shotgun (WGS) entry which is preliminary data.</text>
</comment>
<keyword evidence="1" id="KW-0812">Transmembrane</keyword>
<keyword evidence="1" id="KW-1133">Transmembrane helix</keyword>